<comment type="caution">
    <text evidence="9">The sequence shown here is derived from an EMBL/GenBank/DDBJ whole genome shotgun (WGS) entry which is preliminary data.</text>
</comment>
<evidence type="ECO:0000256" key="4">
    <source>
        <dbReference type="ARBA" id="ARBA00022741"/>
    </source>
</evidence>
<dbReference type="GO" id="GO:0005524">
    <property type="term" value="F:ATP binding"/>
    <property type="evidence" value="ECO:0007669"/>
    <property type="project" value="UniProtKB-KW"/>
</dbReference>
<keyword evidence="7" id="KW-0472">Membrane</keyword>
<dbReference type="PROSITE" id="PS50893">
    <property type="entry name" value="ABC_TRANSPORTER_2"/>
    <property type="match status" value="1"/>
</dbReference>
<dbReference type="InterPro" id="IPR003439">
    <property type="entry name" value="ABC_transporter-like_ATP-bd"/>
</dbReference>
<gene>
    <name evidence="9" type="ORF">ASJ81_16980</name>
</gene>
<dbReference type="SUPFAM" id="SSF52540">
    <property type="entry name" value="P-loop containing nucleoside triphosphate hydrolases"/>
    <property type="match status" value="1"/>
</dbReference>
<dbReference type="AlphaFoldDB" id="A0A2A2HW94"/>
<organism evidence="9 10">
    <name type="scientific">Methanosarcina spelaei</name>
    <dbReference type="NCBI Taxonomy" id="1036679"/>
    <lineage>
        <taxon>Archaea</taxon>
        <taxon>Methanobacteriati</taxon>
        <taxon>Methanobacteriota</taxon>
        <taxon>Stenosarchaea group</taxon>
        <taxon>Methanomicrobia</taxon>
        <taxon>Methanosarcinales</taxon>
        <taxon>Methanosarcinaceae</taxon>
        <taxon>Methanosarcina</taxon>
    </lineage>
</organism>
<dbReference type="Proteomes" id="UP000218164">
    <property type="component" value="Unassembled WGS sequence"/>
</dbReference>
<dbReference type="PROSITE" id="PS00211">
    <property type="entry name" value="ABC_TRANSPORTER_1"/>
    <property type="match status" value="1"/>
</dbReference>
<dbReference type="InterPro" id="IPR017871">
    <property type="entry name" value="ABC_transporter-like_CS"/>
</dbReference>
<evidence type="ECO:0000256" key="2">
    <source>
        <dbReference type="ARBA" id="ARBA00022448"/>
    </source>
</evidence>
<accession>A0A2A2HW94</accession>
<dbReference type="InterPro" id="IPR050763">
    <property type="entry name" value="ABC_transporter_ATP-binding"/>
</dbReference>
<evidence type="ECO:0000256" key="7">
    <source>
        <dbReference type="ARBA" id="ARBA00023136"/>
    </source>
</evidence>
<reference evidence="9 10" key="1">
    <citation type="journal article" date="2017" name="BMC Genomics">
        <title>Genomic analysis of methanogenic archaea reveals a shift towards energy conservation.</title>
        <authorList>
            <person name="Gilmore S.P."/>
            <person name="Henske J.K."/>
            <person name="Sexton J.A."/>
            <person name="Solomon K.V."/>
            <person name="Seppala S."/>
            <person name="Yoo J.I."/>
            <person name="Huyett L.M."/>
            <person name="Pressman A."/>
            <person name="Cogan J.Z."/>
            <person name="Kivenson V."/>
            <person name="Peng X."/>
            <person name="Tan Y."/>
            <person name="Valentine D.L."/>
            <person name="O'Malley M.A."/>
        </authorList>
    </citation>
    <scope>NUCLEOTIDE SEQUENCE [LARGE SCALE GENOMIC DNA]</scope>
    <source>
        <strain evidence="9 10">MC-15</strain>
    </source>
</reference>
<dbReference type="Gene3D" id="3.40.50.300">
    <property type="entry name" value="P-loop containing nucleotide triphosphate hydrolases"/>
    <property type="match status" value="1"/>
</dbReference>
<dbReference type="InterPro" id="IPR003593">
    <property type="entry name" value="AAA+_ATPase"/>
</dbReference>
<dbReference type="RefSeq" id="WP_170943200.1">
    <property type="nucleotide sequence ID" value="NZ_LMVP01000066.1"/>
</dbReference>
<evidence type="ECO:0000313" key="10">
    <source>
        <dbReference type="Proteomes" id="UP000218164"/>
    </source>
</evidence>
<dbReference type="EMBL" id="LMVP01000066">
    <property type="protein sequence ID" value="PAV13682.1"/>
    <property type="molecule type" value="Genomic_DNA"/>
</dbReference>
<keyword evidence="6" id="KW-1278">Translocase</keyword>
<dbReference type="InterPro" id="IPR027417">
    <property type="entry name" value="P-loop_NTPase"/>
</dbReference>
<sequence>MDKEIVTENLSKKYGDFEAVKSISFSIKKGTIFGLLGPNGAGKSTTIKILTCQLPPTSGTAYIGGLNTVSDAVKIKKKIGVVFESQNLYEELSVYENLNFFRRLYNSPKERIGEVLKAVGMERYQKDKVKTFSKGMKQKIMISRALLNDPDVLFLDEPGSGLDPRSAREIRQMILDLKEQGKTILITTHNMEEADFLCDCLAIIHKGSIRAMDTPTNLKKRYGENVLIIKTLKGDIYESPLNTKTSSDIYEKLSENNQVSFVHSKEATIEDVFIKLTGEKLTDES</sequence>
<protein>
    <submittedName>
        <fullName evidence="9">Gliding motility protein</fullName>
    </submittedName>
</protein>
<name>A0A2A2HW94_9EURY</name>
<dbReference type="PANTHER" id="PTHR42711:SF18">
    <property type="entry name" value="ABC TRANSPORTER, ATP-BINDING PROTEIN"/>
    <property type="match status" value="1"/>
</dbReference>
<proteinExistence type="predicted"/>
<dbReference type="SMART" id="SM00382">
    <property type="entry name" value="AAA"/>
    <property type="match status" value="1"/>
</dbReference>
<evidence type="ECO:0000256" key="6">
    <source>
        <dbReference type="ARBA" id="ARBA00022967"/>
    </source>
</evidence>
<dbReference type="Pfam" id="PF00005">
    <property type="entry name" value="ABC_tran"/>
    <property type="match status" value="1"/>
</dbReference>
<keyword evidence="2" id="KW-0813">Transport</keyword>
<dbReference type="OrthoDB" id="87732at2157"/>
<feature type="domain" description="ABC transporter" evidence="8">
    <location>
        <begin position="5"/>
        <end position="231"/>
    </location>
</feature>
<keyword evidence="5" id="KW-0067">ATP-binding</keyword>
<dbReference type="PANTHER" id="PTHR42711">
    <property type="entry name" value="ABC TRANSPORTER ATP-BINDING PROTEIN"/>
    <property type="match status" value="1"/>
</dbReference>
<evidence type="ECO:0000256" key="1">
    <source>
        <dbReference type="ARBA" id="ARBA00004236"/>
    </source>
</evidence>
<keyword evidence="10" id="KW-1185">Reference proteome</keyword>
<dbReference type="FunFam" id="3.40.50.300:FF:000589">
    <property type="entry name" value="ABC transporter, ATP-binding subunit"/>
    <property type="match status" value="1"/>
</dbReference>
<dbReference type="GO" id="GO:0016887">
    <property type="term" value="F:ATP hydrolysis activity"/>
    <property type="evidence" value="ECO:0007669"/>
    <property type="project" value="InterPro"/>
</dbReference>
<keyword evidence="3" id="KW-1003">Cell membrane</keyword>
<evidence type="ECO:0000256" key="5">
    <source>
        <dbReference type="ARBA" id="ARBA00022840"/>
    </source>
</evidence>
<keyword evidence="4" id="KW-0547">Nucleotide-binding</keyword>
<comment type="subcellular location">
    <subcellularLocation>
        <location evidence="1">Cell membrane</location>
    </subcellularLocation>
</comment>
<dbReference type="GO" id="GO:0005886">
    <property type="term" value="C:plasma membrane"/>
    <property type="evidence" value="ECO:0007669"/>
    <property type="project" value="UniProtKB-SubCell"/>
</dbReference>
<evidence type="ECO:0000259" key="8">
    <source>
        <dbReference type="PROSITE" id="PS50893"/>
    </source>
</evidence>
<evidence type="ECO:0000313" key="9">
    <source>
        <dbReference type="EMBL" id="PAV13682.1"/>
    </source>
</evidence>
<evidence type="ECO:0000256" key="3">
    <source>
        <dbReference type="ARBA" id="ARBA00022475"/>
    </source>
</evidence>